<protein>
    <submittedName>
        <fullName evidence="2">Uncharacterized protein</fullName>
    </submittedName>
</protein>
<accession>A0AAX6M8H9</accession>
<feature type="compositionally biased region" description="Basic residues" evidence="1">
    <location>
        <begin position="469"/>
        <end position="480"/>
    </location>
</feature>
<feature type="compositionally biased region" description="Low complexity" evidence="1">
    <location>
        <begin position="429"/>
        <end position="447"/>
    </location>
</feature>
<feature type="compositionally biased region" description="Polar residues" evidence="1">
    <location>
        <begin position="486"/>
        <end position="496"/>
    </location>
</feature>
<keyword evidence="3" id="KW-1185">Reference proteome</keyword>
<evidence type="ECO:0000313" key="3">
    <source>
        <dbReference type="Proteomes" id="UP001369815"/>
    </source>
</evidence>
<feature type="compositionally biased region" description="Acidic residues" evidence="1">
    <location>
        <begin position="525"/>
        <end position="536"/>
    </location>
</feature>
<feature type="compositionally biased region" description="Polar residues" evidence="1">
    <location>
        <begin position="416"/>
        <end position="428"/>
    </location>
</feature>
<feature type="region of interest" description="Disordered" evidence="1">
    <location>
        <begin position="72"/>
        <end position="115"/>
    </location>
</feature>
<sequence>MPSNVTDKLSQSLIWCCMPQPPPEMSSPTEAGSSSYLRGRYNSQVRQNLDRNNNSHRQRPLHLPLRVENNGIPLSDLPRPPPVAHPLYHRRRGASPRRFPTTAATGSGEDPRAGWSTTSLDEAELVRVFETIAGALEHVPYAICGLGALVDHGFAARRVTRVSILCAAHAKDIVRAWLAASGYDAYADSVGVPIPKSGGENEQGGNGNRVCRVRIKYLDEGFERLERVRSRLSNAWVLGLASQLDHAAAGYVDHMRKKERREQKQKQEQKGKEVVASNIRGSADEEDEKRKDEQALETIAGDVFWVLDKAARTKHVLEPRLLPTLLSREFWVPFTSRYVNARPEMARAGIDVAGVLAHHRAEQVLEEHDDMLRSYGVDPDNYDVDTAGTGIITQQPRPFEGMHALQTGKTLYTPDPSKSSFPPLSRVNSPAGSEAETTSSSSSRRFSLGQMLASRPSSDHEWASLPGEKKKKTTKTKRSRFLQGLKRTTSNSSAEGSPSRKGGFSQRLGFKRRDSLKPSRSHDQEDADDDDESASE</sequence>
<evidence type="ECO:0000256" key="1">
    <source>
        <dbReference type="SAM" id="MobiDB-lite"/>
    </source>
</evidence>
<dbReference type="EMBL" id="JBANMG010000009">
    <property type="protein sequence ID" value="KAK6948960.1"/>
    <property type="molecule type" value="Genomic_DNA"/>
</dbReference>
<dbReference type="AlphaFoldDB" id="A0AAX6M8H9"/>
<reference evidence="2 3" key="1">
    <citation type="journal article" date="2024" name="Front Chem Biol">
        <title>Unveiling the potential of Daldinia eschscholtzii MFLUCC 19-0629 through bioactivity and bioinformatics studies for enhanced sustainable agriculture production.</title>
        <authorList>
            <person name="Brooks S."/>
            <person name="Weaver J.A."/>
            <person name="Klomchit A."/>
            <person name="Alharthi S.A."/>
            <person name="Onlamun T."/>
            <person name="Nurani R."/>
            <person name="Vong T.K."/>
            <person name="Alberti F."/>
            <person name="Greco C."/>
        </authorList>
    </citation>
    <scope>NUCLEOTIDE SEQUENCE [LARGE SCALE GENOMIC DNA]</scope>
    <source>
        <strain evidence="2">MFLUCC 19-0629</strain>
    </source>
</reference>
<feature type="compositionally biased region" description="Basic and acidic residues" evidence="1">
    <location>
        <begin position="255"/>
        <end position="273"/>
    </location>
</feature>
<feature type="region of interest" description="Disordered" evidence="1">
    <location>
        <begin position="409"/>
        <end position="536"/>
    </location>
</feature>
<gene>
    <name evidence="2" type="ORF">Daesc_009032</name>
</gene>
<feature type="region of interest" description="Disordered" evidence="1">
    <location>
        <begin position="255"/>
        <end position="293"/>
    </location>
</feature>
<comment type="caution">
    <text evidence="2">The sequence shown here is derived from an EMBL/GenBank/DDBJ whole genome shotgun (WGS) entry which is preliminary data.</text>
</comment>
<organism evidence="2 3">
    <name type="scientific">Daldinia eschscholtzii</name>
    <dbReference type="NCBI Taxonomy" id="292717"/>
    <lineage>
        <taxon>Eukaryota</taxon>
        <taxon>Fungi</taxon>
        <taxon>Dikarya</taxon>
        <taxon>Ascomycota</taxon>
        <taxon>Pezizomycotina</taxon>
        <taxon>Sordariomycetes</taxon>
        <taxon>Xylariomycetidae</taxon>
        <taxon>Xylariales</taxon>
        <taxon>Hypoxylaceae</taxon>
        <taxon>Daldinia</taxon>
    </lineage>
</organism>
<proteinExistence type="predicted"/>
<evidence type="ECO:0000313" key="2">
    <source>
        <dbReference type="EMBL" id="KAK6948960.1"/>
    </source>
</evidence>
<name>A0AAX6M8H9_9PEZI</name>
<feature type="compositionally biased region" description="Basic and acidic residues" evidence="1">
    <location>
        <begin position="511"/>
        <end position="524"/>
    </location>
</feature>
<dbReference type="Proteomes" id="UP001369815">
    <property type="component" value="Unassembled WGS sequence"/>
</dbReference>